<evidence type="ECO:0000256" key="3">
    <source>
        <dbReference type="ARBA" id="ARBA00022840"/>
    </source>
</evidence>
<evidence type="ECO:0000313" key="7">
    <source>
        <dbReference type="WBParaSite" id="nRc.2.0.1.t36903-RA"/>
    </source>
</evidence>
<dbReference type="GO" id="GO:0016887">
    <property type="term" value="F:ATP hydrolysis activity"/>
    <property type="evidence" value="ECO:0007669"/>
    <property type="project" value="InterPro"/>
</dbReference>
<dbReference type="InterPro" id="IPR027409">
    <property type="entry name" value="GroEL-like_apical_dom_sf"/>
</dbReference>
<accession>A0A915KDN3</accession>
<dbReference type="WBParaSite" id="nRc.2.0.1.t36903-RA">
    <property type="protein sequence ID" value="nRc.2.0.1.t36903-RA"/>
    <property type="gene ID" value="nRc.2.0.1.g36903"/>
</dbReference>
<dbReference type="GO" id="GO:0051082">
    <property type="term" value="F:unfolded protein binding"/>
    <property type="evidence" value="ECO:0007669"/>
    <property type="project" value="InterPro"/>
</dbReference>
<dbReference type="Gene3D" id="3.30.260.10">
    <property type="entry name" value="TCP-1-like chaperonin intermediate domain"/>
    <property type="match status" value="1"/>
</dbReference>
<evidence type="ECO:0000256" key="5">
    <source>
        <dbReference type="RuleBase" id="RU004187"/>
    </source>
</evidence>
<dbReference type="Pfam" id="PF00118">
    <property type="entry name" value="Cpn60_TCP1"/>
    <property type="match status" value="1"/>
</dbReference>
<dbReference type="GO" id="GO:0005524">
    <property type="term" value="F:ATP binding"/>
    <property type="evidence" value="ECO:0007669"/>
    <property type="project" value="UniProtKB-KW"/>
</dbReference>
<organism evidence="6 7">
    <name type="scientific">Romanomermis culicivorax</name>
    <name type="common">Nematode worm</name>
    <dbReference type="NCBI Taxonomy" id="13658"/>
    <lineage>
        <taxon>Eukaryota</taxon>
        <taxon>Metazoa</taxon>
        <taxon>Ecdysozoa</taxon>
        <taxon>Nematoda</taxon>
        <taxon>Enoplea</taxon>
        <taxon>Dorylaimia</taxon>
        <taxon>Mermithida</taxon>
        <taxon>Mermithoidea</taxon>
        <taxon>Mermithidae</taxon>
        <taxon>Romanomermis</taxon>
    </lineage>
</organism>
<evidence type="ECO:0000256" key="4">
    <source>
        <dbReference type="ARBA" id="ARBA00023186"/>
    </source>
</evidence>
<proteinExistence type="inferred from homology"/>
<dbReference type="PROSITE" id="PS00995">
    <property type="entry name" value="TCP1_3"/>
    <property type="match status" value="1"/>
</dbReference>
<dbReference type="Proteomes" id="UP000887565">
    <property type="component" value="Unplaced"/>
</dbReference>
<dbReference type="PANTHER" id="PTHR11353">
    <property type="entry name" value="CHAPERONIN"/>
    <property type="match status" value="1"/>
</dbReference>
<keyword evidence="2 5" id="KW-0547">Nucleotide-binding</keyword>
<evidence type="ECO:0000313" key="6">
    <source>
        <dbReference type="Proteomes" id="UP000887565"/>
    </source>
</evidence>
<dbReference type="Gene3D" id="3.50.7.10">
    <property type="entry name" value="GroEL"/>
    <property type="match status" value="1"/>
</dbReference>
<evidence type="ECO:0000256" key="2">
    <source>
        <dbReference type="ARBA" id="ARBA00022741"/>
    </source>
</evidence>
<name>A0A915KDN3_ROMCU</name>
<dbReference type="InterPro" id="IPR002423">
    <property type="entry name" value="Cpn60/GroEL/TCP-1"/>
</dbReference>
<dbReference type="PRINTS" id="PR00304">
    <property type="entry name" value="TCOMPLEXTCP1"/>
</dbReference>
<dbReference type="OMA" id="TEACCKV"/>
<dbReference type="SUPFAM" id="SSF48592">
    <property type="entry name" value="GroEL equatorial domain-like"/>
    <property type="match status" value="1"/>
</dbReference>
<dbReference type="InterPro" id="IPR002194">
    <property type="entry name" value="Chaperonin_TCP-1_CS"/>
</dbReference>
<keyword evidence="4 5" id="KW-0143">Chaperone</keyword>
<keyword evidence="3 5" id="KW-0067">ATP-binding</keyword>
<dbReference type="AlphaFoldDB" id="A0A915KDN3"/>
<comment type="similarity">
    <text evidence="1 5">Belongs to the TCP-1 chaperonin family.</text>
</comment>
<dbReference type="InterPro" id="IPR017998">
    <property type="entry name" value="Chaperone_TCP-1"/>
</dbReference>
<protein>
    <submittedName>
        <fullName evidence="7">T-complex protein 1 subunit theta</fullName>
    </submittedName>
</protein>
<dbReference type="SUPFAM" id="SSF54849">
    <property type="entry name" value="GroEL-intermediate domain like"/>
    <property type="match status" value="1"/>
</dbReference>
<dbReference type="GO" id="GO:0140662">
    <property type="term" value="F:ATP-dependent protein folding chaperone"/>
    <property type="evidence" value="ECO:0007669"/>
    <property type="project" value="InterPro"/>
</dbReference>
<reference evidence="7" key="1">
    <citation type="submission" date="2022-11" db="UniProtKB">
        <authorList>
            <consortium name="WormBaseParasite"/>
        </authorList>
    </citation>
    <scope>IDENTIFICATION</scope>
</reference>
<dbReference type="InterPro" id="IPR027413">
    <property type="entry name" value="GROEL-like_equatorial_sf"/>
</dbReference>
<evidence type="ECO:0000256" key="1">
    <source>
        <dbReference type="ARBA" id="ARBA00008020"/>
    </source>
</evidence>
<dbReference type="InterPro" id="IPR027410">
    <property type="entry name" value="TCP-1-like_intermed_sf"/>
</dbReference>
<keyword evidence="6" id="KW-1185">Reference proteome</keyword>
<dbReference type="Gene3D" id="1.10.560.10">
    <property type="entry name" value="GroEL-like equatorial domain"/>
    <property type="match status" value="1"/>
</dbReference>
<dbReference type="PROSITE" id="PS00750">
    <property type="entry name" value="TCP1_1"/>
    <property type="match status" value="1"/>
</dbReference>
<sequence length="271" mass="29685">MALAIPRHGLSTMLKEGTKSYKGVEESVLRNIEACTELAATVKSAYGPRGMNKIVINHLQKLFVTSDAATILSQLEVEHPAAKMLIFASQMQDQEVGDGTNTVLILGAALLEHAEELIRMGLNPTEIADGYDLAAKKAFEILESEMKIYNTVLNKDENILLEITCGKVDDIRNKETVKRAIKATVASKHYGEEDFIAELVTEACCKVLPAGERYFNVDNVRICKILGAGVMSSKVMLGMVFKKGVEGSVRKIEKANIAVFTCPFDLTQTET</sequence>